<feature type="domain" description="Phage capsid-like C-terminal" evidence="3">
    <location>
        <begin position="122"/>
        <end position="392"/>
    </location>
</feature>
<sequence>MDKILKLREKRANLWEQTKAFLDSRSKDGELSAEDTEQYEKMEAQVVNLGKEIDRLERQASIDQELSKATSNAIKTNPDSSLEGQKTGRASNEYRQAFWKNMRNKSNFEVQNALQTGADSEGGFLVPDEFEKTLVKALNDTNVFRTLAKVITTSYGDRQIPVVASQGTATWIEEEGGFNESSDEFSQVILKAHKVGTIIKISEELLNDSAFNLETYIATEFARRIGAAEEEAFVKGDGSNKPTGIINTGQTGVTSSVADAITFDEVIELWHSLREPYRQNASWMLNDSTAKAIRKLKDDNGQYIWQPSVQVGQPDKILNNPVKTSAHMPELKAGSEAIAFGDYSYYWIADRQGRAFQRLNELYAANGQVGFRAYQRVDGKLVLPEAVKLLKMNSA</sequence>
<dbReference type="EMBL" id="CP158367">
    <property type="protein sequence ID" value="XBX73590.1"/>
    <property type="molecule type" value="Genomic_DNA"/>
</dbReference>
<comment type="subcellular location">
    <subcellularLocation>
        <location evidence="1">Virion</location>
    </subcellularLocation>
</comment>
<evidence type="ECO:0000256" key="1">
    <source>
        <dbReference type="ARBA" id="ARBA00004328"/>
    </source>
</evidence>
<dbReference type="Gene3D" id="3.30.2320.10">
    <property type="entry name" value="hypothetical protein PF0899 domain"/>
    <property type="match status" value="1"/>
</dbReference>
<evidence type="ECO:0000313" key="4">
    <source>
        <dbReference type="EMBL" id="XBX73590.1"/>
    </source>
</evidence>
<dbReference type="Pfam" id="PF05065">
    <property type="entry name" value="Phage_capsid"/>
    <property type="match status" value="1"/>
</dbReference>
<name>A0AAU7VHY9_9FIRM</name>
<evidence type="ECO:0000256" key="2">
    <source>
        <dbReference type="SAM" id="MobiDB-lite"/>
    </source>
</evidence>
<reference evidence="4" key="1">
    <citation type="journal article" date="2013" name="Extremophiles">
        <title>Proteinivorax tanatarense gen. nov., sp. nov., an anaerobic, haloalkaliphilic, proteolytic bacterium isolated from a decaying algal bloom, and proposal of Proteinivoraceae fam. nov.</title>
        <authorList>
            <person name="Kevbrin V."/>
            <person name="Boltyanskaya Y."/>
            <person name="Zhilina T."/>
            <person name="Kolganova T."/>
            <person name="Lavrentjeva E."/>
            <person name="Kuznetsov B."/>
        </authorList>
    </citation>
    <scope>NUCLEOTIDE SEQUENCE</scope>
    <source>
        <strain evidence="4">Z-910T</strain>
    </source>
</reference>
<protein>
    <submittedName>
        <fullName evidence="4">Phage major capsid protein</fullName>
    </submittedName>
</protein>
<dbReference type="InterPro" id="IPR024455">
    <property type="entry name" value="Phage_capsid"/>
</dbReference>
<organism evidence="4">
    <name type="scientific">Proteinivorax tanatarense</name>
    <dbReference type="NCBI Taxonomy" id="1260629"/>
    <lineage>
        <taxon>Bacteria</taxon>
        <taxon>Bacillati</taxon>
        <taxon>Bacillota</taxon>
        <taxon>Clostridia</taxon>
        <taxon>Eubacteriales</taxon>
        <taxon>Proteinivoracaceae</taxon>
        <taxon>Proteinivorax</taxon>
    </lineage>
</organism>
<accession>A0AAU7VHY9</accession>
<dbReference type="InterPro" id="IPR054612">
    <property type="entry name" value="Phage_capsid-like_C"/>
</dbReference>
<dbReference type="SUPFAM" id="SSF56563">
    <property type="entry name" value="Major capsid protein gp5"/>
    <property type="match status" value="1"/>
</dbReference>
<proteinExistence type="predicted"/>
<feature type="region of interest" description="Disordered" evidence="2">
    <location>
        <begin position="67"/>
        <end position="88"/>
    </location>
</feature>
<evidence type="ECO:0000259" key="3">
    <source>
        <dbReference type="Pfam" id="PF05065"/>
    </source>
</evidence>
<gene>
    <name evidence="4" type="ORF">PRVXT_001580</name>
</gene>
<dbReference type="AlphaFoldDB" id="A0AAU7VHY9"/>
<reference evidence="4" key="2">
    <citation type="submission" date="2024-06" db="EMBL/GenBank/DDBJ databases">
        <authorList>
            <person name="Petrova K.O."/>
            <person name="Toshchakov S.V."/>
            <person name="Boltjanskaja Y.V."/>
            <person name="Kevbrin V."/>
        </authorList>
    </citation>
    <scope>NUCLEOTIDE SEQUENCE</scope>
    <source>
        <strain evidence="4">Z-910T</strain>
    </source>
</reference>
<dbReference type="NCBIfam" id="TIGR01554">
    <property type="entry name" value="major_cap_HK97"/>
    <property type="match status" value="1"/>
</dbReference>
<dbReference type="Gene3D" id="3.30.2400.10">
    <property type="entry name" value="Major capsid protein gp5"/>
    <property type="match status" value="1"/>
</dbReference>
<dbReference type="RefSeq" id="WP_350342352.1">
    <property type="nucleotide sequence ID" value="NZ_CP158367.1"/>
</dbReference>